<sequence length="125" mass="14821">MRTFSSLFIILICLISCNTNEAVSDNTPKTNIIQKEKAHLSHAKYTNAIRFYGEPISSHKIKVTEKNLSKEQLTIVNKYFPNKEYEYKKVYFLEAQWKRPSNLELTVWYLFIENEWKPIEVRANT</sequence>
<gene>
    <name evidence="2" type="ORF">EGM88_12160</name>
</gene>
<evidence type="ECO:0000313" key="3">
    <source>
        <dbReference type="Proteomes" id="UP000270856"/>
    </source>
</evidence>
<comment type="caution">
    <text evidence="2">The sequence shown here is derived from an EMBL/GenBank/DDBJ whole genome shotgun (WGS) entry which is preliminary data.</text>
</comment>
<dbReference type="RefSeq" id="WP_123898591.1">
    <property type="nucleotide sequence ID" value="NZ_RPFJ01000017.1"/>
</dbReference>
<dbReference type="OrthoDB" id="1437733at2"/>
<feature type="chain" id="PRO_5018069076" description="Lipoprotein" evidence="1">
    <location>
        <begin position="22"/>
        <end position="125"/>
    </location>
</feature>
<keyword evidence="3" id="KW-1185">Reference proteome</keyword>
<keyword evidence="1" id="KW-0732">Signal</keyword>
<dbReference type="Proteomes" id="UP000270856">
    <property type="component" value="Unassembled WGS sequence"/>
</dbReference>
<proteinExistence type="predicted"/>
<evidence type="ECO:0008006" key="4">
    <source>
        <dbReference type="Google" id="ProtNLM"/>
    </source>
</evidence>
<name>A0A3N4NSD6_9FLAO</name>
<accession>A0A3N4NSD6</accession>
<protein>
    <recommendedName>
        <fullName evidence="4">Lipoprotein</fullName>
    </recommendedName>
</protein>
<dbReference type="EMBL" id="RPFJ01000017">
    <property type="protein sequence ID" value="RPD94489.1"/>
    <property type="molecule type" value="Genomic_DNA"/>
</dbReference>
<organism evidence="2 3">
    <name type="scientific">Aureibaculum marinum</name>
    <dbReference type="NCBI Taxonomy" id="2487930"/>
    <lineage>
        <taxon>Bacteria</taxon>
        <taxon>Pseudomonadati</taxon>
        <taxon>Bacteroidota</taxon>
        <taxon>Flavobacteriia</taxon>
        <taxon>Flavobacteriales</taxon>
        <taxon>Flavobacteriaceae</taxon>
        <taxon>Aureibaculum</taxon>
    </lineage>
</organism>
<evidence type="ECO:0000313" key="2">
    <source>
        <dbReference type="EMBL" id="RPD94489.1"/>
    </source>
</evidence>
<evidence type="ECO:0000256" key="1">
    <source>
        <dbReference type="SAM" id="SignalP"/>
    </source>
</evidence>
<reference evidence="2 3" key="1">
    <citation type="submission" date="2018-11" db="EMBL/GenBank/DDBJ databases">
        <title>Aureibaculum marinum gen. nov., sp. nov., a member of the family Flavobacteriaceae isolated from the Bohai Sea.</title>
        <authorList>
            <person name="Ji X."/>
        </authorList>
    </citation>
    <scope>NUCLEOTIDE SEQUENCE [LARGE SCALE GENOMIC DNA]</scope>
    <source>
        <strain evidence="2 3">BH-SD17</strain>
    </source>
</reference>
<feature type="signal peptide" evidence="1">
    <location>
        <begin position="1"/>
        <end position="21"/>
    </location>
</feature>
<dbReference type="AlphaFoldDB" id="A0A3N4NSD6"/>